<reference evidence="1" key="1">
    <citation type="journal article" date="2020" name="Stud. Mycol.">
        <title>101 Dothideomycetes genomes: a test case for predicting lifestyles and emergence of pathogens.</title>
        <authorList>
            <person name="Haridas S."/>
            <person name="Albert R."/>
            <person name="Binder M."/>
            <person name="Bloem J."/>
            <person name="Labutti K."/>
            <person name="Salamov A."/>
            <person name="Andreopoulos B."/>
            <person name="Baker S."/>
            <person name="Barry K."/>
            <person name="Bills G."/>
            <person name="Bluhm B."/>
            <person name="Cannon C."/>
            <person name="Castanera R."/>
            <person name="Culley D."/>
            <person name="Daum C."/>
            <person name="Ezra D."/>
            <person name="Gonzalez J."/>
            <person name="Henrissat B."/>
            <person name="Kuo A."/>
            <person name="Liang C."/>
            <person name="Lipzen A."/>
            <person name="Lutzoni F."/>
            <person name="Magnuson J."/>
            <person name="Mondo S."/>
            <person name="Nolan M."/>
            <person name="Ohm R."/>
            <person name="Pangilinan J."/>
            <person name="Park H.-J."/>
            <person name="Ramirez L."/>
            <person name="Alfaro M."/>
            <person name="Sun H."/>
            <person name="Tritt A."/>
            <person name="Yoshinaga Y."/>
            <person name="Zwiers L.-H."/>
            <person name="Turgeon B."/>
            <person name="Goodwin S."/>
            <person name="Spatafora J."/>
            <person name="Crous P."/>
            <person name="Grigoriev I."/>
        </authorList>
    </citation>
    <scope>NUCLEOTIDE SEQUENCE</scope>
    <source>
        <strain evidence="1">ATCC 200398</strain>
    </source>
</reference>
<name>A0ACB6RD86_9PLEO</name>
<comment type="caution">
    <text evidence="1">The sequence shown here is derived from an EMBL/GenBank/DDBJ whole genome shotgun (WGS) entry which is preliminary data.</text>
</comment>
<sequence>MLQAEQKAEQHDPETVLQSDRLPSNSTLLSQTILDKLVGKEHGEAAYYHARSLTALDIVFPAVFIYNLLGLFMIPSSSNFLPDYRMSIRPESGASMTTPRVPEQSQSSRPERGLSLCMPRPTKKAQYRRFFQWKSIKKILVKFFGSRTRVLPQPQSLFLTLPLEIRHMIFMYVFASSMIHERDNNSLSTWDHLLLSCRQVKIEMESMPAQPIISLVNTHWRKRFPNHPLNISAVTKNGVVQDLVVAIPRAVLQPAYRKKIRTYIPDYISPLFRIYADTLTLMIHDDGSPLVNMNSVPVYEHMLRQILSTLWARERTLPLLAKKCRVKILPPPPSRNYFNAKKVVVNWQGSLSGTLREHFSMLLWIHLLWIASKPFRRGIHLRKRRFVLDWVSRTYFTIEAVKMNGLGYEKGRFHRPWALGINIDIPLCIRSHVPVLPAIARNQVFQGLQAATRISSAAKFDETRLGVEDRRVSHRGGVGYASILSISLKSKEPIELWANQRLNERGASHNEETSRATTNITLLNLFYNNSLPPEIPFKFLLLHIGRIFKRPVVSKVVIPHCPQFSSAEDIVIEESIGNFPDLMRVDNENRPLLNRTTDNLYNSSITNRSEHCRGKLKNFSK</sequence>
<keyword evidence="2" id="KW-1185">Reference proteome</keyword>
<evidence type="ECO:0000313" key="1">
    <source>
        <dbReference type="EMBL" id="KAF2477151.1"/>
    </source>
</evidence>
<proteinExistence type="predicted"/>
<protein>
    <submittedName>
        <fullName evidence="1">Uncharacterized protein</fullName>
    </submittedName>
</protein>
<accession>A0ACB6RD86</accession>
<dbReference type="EMBL" id="MU003493">
    <property type="protein sequence ID" value="KAF2477151.1"/>
    <property type="molecule type" value="Genomic_DNA"/>
</dbReference>
<gene>
    <name evidence="1" type="ORF">BDR25DRAFT_349044</name>
</gene>
<dbReference type="Proteomes" id="UP000799755">
    <property type="component" value="Unassembled WGS sequence"/>
</dbReference>
<organism evidence="1 2">
    <name type="scientific">Lindgomyces ingoldianus</name>
    <dbReference type="NCBI Taxonomy" id="673940"/>
    <lineage>
        <taxon>Eukaryota</taxon>
        <taxon>Fungi</taxon>
        <taxon>Dikarya</taxon>
        <taxon>Ascomycota</taxon>
        <taxon>Pezizomycotina</taxon>
        <taxon>Dothideomycetes</taxon>
        <taxon>Pleosporomycetidae</taxon>
        <taxon>Pleosporales</taxon>
        <taxon>Lindgomycetaceae</taxon>
        <taxon>Lindgomyces</taxon>
    </lineage>
</organism>
<evidence type="ECO:0000313" key="2">
    <source>
        <dbReference type="Proteomes" id="UP000799755"/>
    </source>
</evidence>